<dbReference type="InterPro" id="IPR050190">
    <property type="entry name" value="UPF0213_domain"/>
</dbReference>
<name>A0A1G1WMH1_9BACT</name>
<dbReference type="Gene3D" id="3.40.1440.10">
    <property type="entry name" value="GIY-YIG endonuclease"/>
    <property type="match status" value="1"/>
</dbReference>
<dbReference type="Proteomes" id="UP000177821">
    <property type="component" value="Unassembled WGS sequence"/>
</dbReference>
<accession>A0A1G1WMH1</accession>
<proteinExistence type="inferred from homology"/>
<dbReference type="InterPro" id="IPR035901">
    <property type="entry name" value="GIY-YIG_endonuc_sf"/>
</dbReference>
<dbReference type="PANTHER" id="PTHR34477:SF5">
    <property type="entry name" value="BSL5627 PROTEIN"/>
    <property type="match status" value="1"/>
</dbReference>
<comment type="similarity">
    <text evidence="1">Belongs to the UPF0213 family.</text>
</comment>
<dbReference type="SUPFAM" id="SSF82771">
    <property type="entry name" value="GIY-YIG endonuclease"/>
    <property type="match status" value="1"/>
</dbReference>
<dbReference type="EMBL" id="MHCX01000038">
    <property type="protein sequence ID" value="OGY28952.1"/>
    <property type="molecule type" value="Genomic_DNA"/>
</dbReference>
<dbReference type="CDD" id="cd10448">
    <property type="entry name" value="GIY-YIG_unchar_3"/>
    <property type="match status" value="1"/>
</dbReference>
<gene>
    <name evidence="3" type="ORF">A3J50_01400</name>
</gene>
<organism evidence="3 4">
    <name type="scientific">Candidatus Woykebacteria bacterium RIFCSPHIGHO2_02_FULL_43_16b</name>
    <dbReference type="NCBI Taxonomy" id="1802601"/>
    <lineage>
        <taxon>Bacteria</taxon>
        <taxon>Candidatus Woykeibacteriota</taxon>
    </lineage>
</organism>
<sequence>MNKTGYVYIMSNERPTLYTGVTSNLVQRVYQHKNNLIEGFTSRYNLHKLVYYEVLDEIGLAIVREKQIKDMNRTEKLILVRNFNPQFKDLYGQILDKPE</sequence>
<protein>
    <recommendedName>
        <fullName evidence="2">GIY-YIG domain-containing protein</fullName>
    </recommendedName>
</protein>
<feature type="domain" description="GIY-YIG" evidence="2">
    <location>
        <begin position="3"/>
        <end position="78"/>
    </location>
</feature>
<evidence type="ECO:0000313" key="4">
    <source>
        <dbReference type="Proteomes" id="UP000177821"/>
    </source>
</evidence>
<evidence type="ECO:0000313" key="3">
    <source>
        <dbReference type="EMBL" id="OGY28952.1"/>
    </source>
</evidence>
<dbReference type="Pfam" id="PF01541">
    <property type="entry name" value="GIY-YIG"/>
    <property type="match status" value="1"/>
</dbReference>
<reference evidence="3 4" key="1">
    <citation type="journal article" date="2016" name="Nat. Commun.">
        <title>Thousands of microbial genomes shed light on interconnected biogeochemical processes in an aquifer system.</title>
        <authorList>
            <person name="Anantharaman K."/>
            <person name="Brown C.T."/>
            <person name="Hug L.A."/>
            <person name="Sharon I."/>
            <person name="Castelle C.J."/>
            <person name="Probst A.J."/>
            <person name="Thomas B.C."/>
            <person name="Singh A."/>
            <person name="Wilkins M.J."/>
            <person name="Karaoz U."/>
            <person name="Brodie E.L."/>
            <person name="Williams K.H."/>
            <person name="Hubbard S.S."/>
            <person name="Banfield J.F."/>
        </authorList>
    </citation>
    <scope>NUCLEOTIDE SEQUENCE [LARGE SCALE GENOMIC DNA]</scope>
</reference>
<dbReference type="PANTHER" id="PTHR34477">
    <property type="entry name" value="UPF0213 PROTEIN YHBQ"/>
    <property type="match status" value="1"/>
</dbReference>
<dbReference type="InterPro" id="IPR000305">
    <property type="entry name" value="GIY-YIG_endonuc"/>
</dbReference>
<dbReference type="AlphaFoldDB" id="A0A1G1WMH1"/>
<evidence type="ECO:0000259" key="2">
    <source>
        <dbReference type="PROSITE" id="PS50164"/>
    </source>
</evidence>
<comment type="caution">
    <text evidence="3">The sequence shown here is derived from an EMBL/GenBank/DDBJ whole genome shotgun (WGS) entry which is preliminary data.</text>
</comment>
<evidence type="ECO:0000256" key="1">
    <source>
        <dbReference type="ARBA" id="ARBA00007435"/>
    </source>
</evidence>
<dbReference type="PROSITE" id="PS50164">
    <property type="entry name" value="GIY_YIG"/>
    <property type="match status" value="1"/>
</dbReference>